<dbReference type="SUPFAM" id="SSF55347">
    <property type="entry name" value="Glyceraldehyde-3-phosphate dehydrogenase-like, C-terminal domain"/>
    <property type="match status" value="1"/>
</dbReference>
<dbReference type="SUPFAM" id="SSF51735">
    <property type="entry name" value="NAD(P)-binding Rossmann-fold domains"/>
    <property type="match status" value="1"/>
</dbReference>
<organism evidence="2 3">
    <name type="scientific">Bifiguratus adelaidae</name>
    <dbReference type="NCBI Taxonomy" id="1938954"/>
    <lineage>
        <taxon>Eukaryota</taxon>
        <taxon>Fungi</taxon>
        <taxon>Fungi incertae sedis</taxon>
        <taxon>Mucoromycota</taxon>
        <taxon>Mucoromycotina</taxon>
        <taxon>Endogonomycetes</taxon>
        <taxon>Endogonales</taxon>
        <taxon>Endogonales incertae sedis</taxon>
        <taxon>Bifiguratus</taxon>
    </lineage>
</organism>
<protein>
    <recommendedName>
        <fullName evidence="1">Gal80p-like C-terminal domain-containing protein</fullName>
    </recommendedName>
</protein>
<dbReference type="Pfam" id="PF22685">
    <property type="entry name" value="Gal80p_C-like"/>
    <property type="match status" value="1"/>
</dbReference>
<accession>A0A261Y0E3</accession>
<reference evidence="2 3" key="1">
    <citation type="journal article" date="2017" name="Mycologia">
        <title>Bifiguratus adelaidae, gen. et sp. nov., a new member of Mucoromycotina in endophytic and soil-dwelling habitats.</title>
        <authorList>
            <person name="Torres-Cruz T.J."/>
            <person name="Billingsley Tobias T.L."/>
            <person name="Almatruk M."/>
            <person name="Hesse C."/>
            <person name="Kuske C.R."/>
            <person name="Desiro A."/>
            <person name="Benucci G.M."/>
            <person name="Bonito G."/>
            <person name="Stajich J.E."/>
            <person name="Dunlap C."/>
            <person name="Arnold A.E."/>
            <person name="Porras-Alfaro A."/>
        </authorList>
    </citation>
    <scope>NUCLEOTIDE SEQUENCE [LARGE SCALE GENOMIC DNA]</scope>
    <source>
        <strain evidence="2 3">AZ0501</strain>
    </source>
</reference>
<dbReference type="EMBL" id="MVBO01000054">
    <property type="protein sequence ID" value="OZJ04072.1"/>
    <property type="molecule type" value="Genomic_DNA"/>
</dbReference>
<evidence type="ECO:0000313" key="2">
    <source>
        <dbReference type="EMBL" id="OZJ04072.1"/>
    </source>
</evidence>
<dbReference type="InterPro" id="IPR036291">
    <property type="entry name" value="NAD(P)-bd_dom_sf"/>
</dbReference>
<name>A0A261Y0E3_9FUNG</name>
<proteinExistence type="predicted"/>
<dbReference type="OrthoDB" id="64915at2759"/>
<feature type="domain" description="Gal80p-like C-terminal" evidence="1">
    <location>
        <begin position="119"/>
        <end position="221"/>
    </location>
</feature>
<keyword evidence="3" id="KW-1185">Reference proteome</keyword>
<dbReference type="InterPro" id="IPR055080">
    <property type="entry name" value="Gal80p-like_C"/>
</dbReference>
<sequence length="249" mass="26669">MKSTSASPSITTGLVNTSLESGQKSKEANGLVIACPYDSVDAMLAEKDGTWDIFTIVVSVLVPADYSLIKPALEAGKDVMTQEQGVKTAVVPQARKAPPIIKPKQLVESGAIGRIISTNLKNGANLMSIVGGHDLEALAYVLGEFETLNTMLKTAFPMVDLMVKTGKQNHRDIVDQVLVQGVLKSGAVASIDIRGEQPSDVTPEGLCWEIHGSQGDIVITSHSVYSELSKLSIKLFDWMMMGIAQVCRI</sequence>
<evidence type="ECO:0000259" key="1">
    <source>
        <dbReference type="Pfam" id="PF22685"/>
    </source>
</evidence>
<comment type="caution">
    <text evidence="2">The sequence shown here is derived from an EMBL/GenBank/DDBJ whole genome shotgun (WGS) entry which is preliminary data.</text>
</comment>
<evidence type="ECO:0000313" key="3">
    <source>
        <dbReference type="Proteomes" id="UP000242875"/>
    </source>
</evidence>
<dbReference type="Gene3D" id="3.30.360.10">
    <property type="entry name" value="Dihydrodipicolinate Reductase, domain 2"/>
    <property type="match status" value="1"/>
</dbReference>
<dbReference type="Proteomes" id="UP000242875">
    <property type="component" value="Unassembled WGS sequence"/>
</dbReference>
<dbReference type="AlphaFoldDB" id="A0A261Y0E3"/>
<gene>
    <name evidence="2" type="ORF">BZG36_03406</name>
</gene>